<dbReference type="GeneID" id="77727771"/>
<gene>
    <name evidence="2" type="ORF">MKK02DRAFT_32754</name>
</gene>
<evidence type="ECO:0000313" key="2">
    <source>
        <dbReference type="EMBL" id="KAI9635297.1"/>
    </source>
</evidence>
<accession>A0AA38H692</accession>
<feature type="compositionally biased region" description="Acidic residues" evidence="1">
    <location>
        <begin position="1651"/>
        <end position="1661"/>
    </location>
</feature>
<evidence type="ECO:0000313" key="3">
    <source>
        <dbReference type="Proteomes" id="UP001164286"/>
    </source>
</evidence>
<organism evidence="2 3">
    <name type="scientific">Dioszegia hungarica</name>
    <dbReference type="NCBI Taxonomy" id="4972"/>
    <lineage>
        <taxon>Eukaryota</taxon>
        <taxon>Fungi</taxon>
        <taxon>Dikarya</taxon>
        <taxon>Basidiomycota</taxon>
        <taxon>Agaricomycotina</taxon>
        <taxon>Tremellomycetes</taxon>
        <taxon>Tremellales</taxon>
        <taxon>Bulleribasidiaceae</taxon>
        <taxon>Dioszegia</taxon>
    </lineage>
</organism>
<name>A0AA38H692_9TREE</name>
<evidence type="ECO:0000256" key="1">
    <source>
        <dbReference type="SAM" id="MobiDB-lite"/>
    </source>
</evidence>
<dbReference type="Proteomes" id="UP001164286">
    <property type="component" value="Unassembled WGS sequence"/>
</dbReference>
<sequence>MDDLRFLIEGILRTQRALLIAIFMSPRDALDHIESISFKNPSRTRTPETAGLVAAAELTKMIAGHLLAISIWSNVLDRLDHLDWDDERTLLNLAIDPSFATREPDIPLCGLMAELGTLATKSETYLDSIYDEWWYQPPEVKMHLIHEKPSRLDNHNVTKVMMKAVGHHAMIELVNFTLRDNILEKASAYPSWTTFRQNPKHLQPTSITKSLEHQQRLDDLKERCWRRRHLGEGWFQRKIGGLHWAHYIRVDPRNMKLELDGERLRVCLEYIACRCFGKSITQLDDPRDKQCMLISGFEADVELAEDCATVWAAMHSEATNSAARPLFKPSPSWYVASGKTGDTPSASTAEPLQSTRLAQSARAYLRDNPALFRQPARTPVVAEPGPSQDSETVVLENSAFPSRQQAAEGHRTAIRPTGRFRQMVRIDKSLQAYRIEVMGGSAHHITQIAPGGKPILLYRPRVGDAYSMEQARAVGDQLESTFGWTAECFVRDTAELPQLSELIWEIEKHVIYDPKKRYGNWSGHPIFPDEDFDPWTQAQWDRYDNFIKAGSDNGFLPIPKQTNADPPSAVDHESPPFSPLAMSAALDICGYKRPPTQPQDFVVLAQALADSAKSDLDAFFASPGGTLEHVERHALGSRGKVGTLKEAGVTAAHAVKQAIQTHLMAMMTWFNVLDQLKLVDWNDQRVIMNLASDPNFAQHENTIPLCLIMLQVEGHEATSAMFLRYLFQQWWDKGDSSPITSPSHFHKCLKANLKRPERELQARSLDRTSKFERAVVRVCRPSLHAAVPFHISLLDMEQLLLEKPTRSHQLSEALMKGIGYQAMVVQLHHLLRTYICERAAACPGWDTYSLDKQWGKGEADSRTNKPDTPEKIVEHLQWANARAQRSFRDERMLWFMSSGTGAINWAHYISFDSTLRIPTLFGLKLRTLLDAITSITFDCSFIDMMEKDEETSWSDSAFDALLDQDDWDMEEDLWAVLDVAEREGGFRLSDLDCIFKPEKPTAAARRPAASAASLADRLSSISLAQSGHAYRRDNPARQSTDRKVSNASSSVTLVGEGEAEKPILFKVNNKQLKLAERIFGKRAGKISWTGLVNLFKRLGFWIKGMGGSAHHLTPVNATGKSIILYRPHPVSEFTSEQAAALGHRLAITFGWTIDNFGRQAEEIIPDRVRDRNAKANAMPSSFTFDRLEGFIGEWLEGQLLNLEGSTCIRLYIYALAFKHAQAARRSPRQSQHIAEAEVRLYGMARHTAELNQSHFSWPSHTPRQVLCGHGVDRRGLDQTSTIIRKHLRTLIWYQSSAVMSKSEYLSGLPALSDIITEVERKIARNTDGEYPVWDHTTQYSARYEPGGATQGYYANFNNFISAGRKYGFLPCRCCAIKVQDSSPNATGKLAGYSPLAMRAALDICGYEGEIETLDDFRLLAQASVEAAKADLTALFEDAASSSSMLKLVGHDIGLRRSKAKVEIVTSRGEAAAQIVRQAIESRLLAISVWSTILERLDQVDWTNQRQMSDLYSEWWFKNEQPPVIKPTMLHRALRASTPGASDRQLQMKSLDATSRFERAVTCVCLPSLHPIVPFQFSILDLEQLLIEKPTRSQQLAEPLVKAIGYHALLVQAHHMLRTLVWRKGKEFHDLDDGYEANCCVHDDECAPALDSDSDDSETEDPSDARARRYASQYTKPHRVFRDERRLNCSLYFGTINWADYIDIHPDSLSITLRGHALRGYLDGLAKRHYYCAFADILDRDASAKSTERRLRSASGARAIQTKRIETMRKLAYRLAYDDFKCRYQPPLGPLLQISPPLISPSALATQLSSTSLSQSGHAYLRDNPANVRSTREGENSLPVSAALRLEPPLPRSPIFIVNSKQLKLAERLFGKREGKVGWDSLVNLFERIGFRVKGMGGSAFYLTPLAEDGKSIILYRPHPIPDLTTEQARTVGLRLETTFSWSMDMFGRKPESGSLEEQIA</sequence>
<protein>
    <submittedName>
        <fullName evidence="2">Uncharacterized protein</fullName>
    </submittedName>
</protein>
<reference evidence="2" key="1">
    <citation type="journal article" date="2022" name="G3 (Bethesda)">
        <title>High quality genome of the basidiomycete yeast Dioszegia hungarica PDD-24b-2 isolated from cloud water.</title>
        <authorList>
            <person name="Jarrige D."/>
            <person name="Haridas S."/>
            <person name="Bleykasten-Grosshans C."/>
            <person name="Joly M."/>
            <person name="Nadalig T."/>
            <person name="Sancelme M."/>
            <person name="Vuilleumier S."/>
            <person name="Grigoriev I.V."/>
            <person name="Amato P."/>
            <person name="Bringel F."/>
        </authorList>
    </citation>
    <scope>NUCLEOTIDE SEQUENCE</scope>
    <source>
        <strain evidence="2">PDD-24b-2</strain>
    </source>
</reference>
<dbReference type="EMBL" id="JAKWFO010000005">
    <property type="protein sequence ID" value="KAI9635297.1"/>
    <property type="molecule type" value="Genomic_DNA"/>
</dbReference>
<dbReference type="PANTHER" id="PTHR40788">
    <property type="entry name" value="CLR5 DOMAIN-CONTAINING PROTEIN-RELATED"/>
    <property type="match status" value="1"/>
</dbReference>
<comment type="caution">
    <text evidence="2">The sequence shown here is derived from an EMBL/GenBank/DDBJ whole genome shotgun (WGS) entry which is preliminary data.</text>
</comment>
<dbReference type="PANTHER" id="PTHR40788:SF1">
    <property type="entry name" value="IPA PROTEIN"/>
    <property type="match status" value="1"/>
</dbReference>
<dbReference type="RefSeq" id="XP_052945074.1">
    <property type="nucleotide sequence ID" value="XM_053088566.1"/>
</dbReference>
<proteinExistence type="predicted"/>
<feature type="region of interest" description="Disordered" evidence="1">
    <location>
        <begin position="1648"/>
        <end position="1668"/>
    </location>
</feature>
<keyword evidence="3" id="KW-1185">Reference proteome</keyword>
<feature type="region of interest" description="Disordered" evidence="1">
    <location>
        <begin position="1028"/>
        <end position="1049"/>
    </location>
</feature>
<feature type="compositionally biased region" description="Basic and acidic residues" evidence="1">
    <location>
        <begin position="1030"/>
        <end position="1044"/>
    </location>
</feature>